<gene>
    <name evidence="2" type="ORF">GCM10010946_24400</name>
</gene>
<reference evidence="3" key="1">
    <citation type="journal article" date="2019" name="Int. J. Syst. Evol. Microbiol.">
        <title>The Global Catalogue of Microorganisms (GCM) 10K type strain sequencing project: providing services to taxonomists for standard genome sequencing and annotation.</title>
        <authorList>
            <consortium name="The Broad Institute Genomics Platform"/>
            <consortium name="The Broad Institute Genome Sequencing Center for Infectious Disease"/>
            <person name="Wu L."/>
            <person name="Ma J."/>
        </authorList>
    </citation>
    <scope>NUCLEOTIDE SEQUENCE [LARGE SCALE GENOMIC DNA]</scope>
    <source>
        <strain evidence="3">KCTC 23917</strain>
    </source>
</reference>
<accession>A0ABQ2XZ33</accession>
<protein>
    <recommendedName>
        <fullName evidence="4">Class IIb bacteriocin, lactobin A/cerein 7B family</fullName>
    </recommendedName>
</protein>
<keyword evidence="3" id="KW-1185">Reference proteome</keyword>
<dbReference type="EMBL" id="BMYU01000005">
    <property type="protein sequence ID" value="GGX44938.1"/>
    <property type="molecule type" value="Genomic_DNA"/>
</dbReference>
<organism evidence="2 3">
    <name type="scientific">Undibacterium squillarum</name>
    <dbReference type="NCBI Taxonomy" id="1131567"/>
    <lineage>
        <taxon>Bacteria</taxon>
        <taxon>Pseudomonadati</taxon>
        <taxon>Pseudomonadota</taxon>
        <taxon>Betaproteobacteria</taxon>
        <taxon>Burkholderiales</taxon>
        <taxon>Oxalobacteraceae</taxon>
        <taxon>Undibacterium</taxon>
    </lineage>
</organism>
<evidence type="ECO:0000256" key="1">
    <source>
        <dbReference type="SAM" id="Phobius"/>
    </source>
</evidence>
<sequence>MQELKIEELEQIHGGDGNTTAAGIVVGGIAGLLVVGTGGAFLGGAILGGIIWSAGDELYSRWNRGGRVPAQGGKN</sequence>
<proteinExistence type="predicted"/>
<name>A0ABQ2XZ33_9BURK</name>
<evidence type="ECO:0008006" key="4">
    <source>
        <dbReference type="Google" id="ProtNLM"/>
    </source>
</evidence>
<dbReference type="RefSeq" id="WP_189357464.1">
    <property type="nucleotide sequence ID" value="NZ_BMYU01000005.1"/>
</dbReference>
<keyword evidence="1" id="KW-0472">Membrane</keyword>
<comment type="caution">
    <text evidence="2">The sequence shown here is derived from an EMBL/GenBank/DDBJ whole genome shotgun (WGS) entry which is preliminary data.</text>
</comment>
<evidence type="ECO:0000313" key="3">
    <source>
        <dbReference type="Proteomes" id="UP000653343"/>
    </source>
</evidence>
<dbReference type="Proteomes" id="UP000653343">
    <property type="component" value="Unassembled WGS sequence"/>
</dbReference>
<keyword evidence="1" id="KW-1133">Transmembrane helix</keyword>
<feature type="transmembrane region" description="Helical" evidence="1">
    <location>
        <begin position="21"/>
        <end position="54"/>
    </location>
</feature>
<keyword evidence="1" id="KW-0812">Transmembrane</keyword>
<evidence type="ECO:0000313" key="2">
    <source>
        <dbReference type="EMBL" id="GGX44938.1"/>
    </source>
</evidence>